<evidence type="ECO:0000313" key="5">
    <source>
        <dbReference type="Proteomes" id="UP000235363"/>
    </source>
</evidence>
<protein>
    <recommendedName>
        <fullName evidence="3">Capsule synthesis protein CapA domain-containing protein</fullName>
    </recommendedName>
</protein>
<gene>
    <name evidence="4" type="ORF">CJ204_09500</name>
</gene>
<organism evidence="4 5">
    <name type="scientific">Corynebacterium xerosis</name>
    <dbReference type="NCBI Taxonomy" id="1725"/>
    <lineage>
        <taxon>Bacteria</taxon>
        <taxon>Bacillati</taxon>
        <taxon>Actinomycetota</taxon>
        <taxon>Actinomycetes</taxon>
        <taxon>Mycobacteriales</taxon>
        <taxon>Corynebacteriaceae</taxon>
        <taxon>Corynebacterium</taxon>
    </lineage>
</organism>
<feature type="domain" description="Capsule synthesis protein CapA" evidence="3">
    <location>
        <begin position="104"/>
        <end position="346"/>
    </location>
</feature>
<dbReference type="InterPro" id="IPR029052">
    <property type="entry name" value="Metallo-depent_PP-like"/>
</dbReference>
<dbReference type="InterPro" id="IPR052169">
    <property type="entry name" value="CW_Biosynth-Accessory"/>
</dbReference>
<dbReference type="PANTHER" id="PTHR33393:SF13">
    <property type="entry name" value="PGA BIOSYNTHESIS PROTEIN CAPA"/>
    <property type="match status" value="1"/>
</dbReference>
<feature type="region of interest" description="Disordered" evidence="2">
    <location>
        <begin position="407"/>
        <end position="429"/>
    </location>
</feature>
<evidence type="ECO:0000313" key="4">
    <source>
        <dbReference type="EMBL" id="PMC61728.1"/>
    </source>
</evidence>
<dbReference type="SUPFAM" id="SSF56300">
    <property type="entry name" value="Metallo-dependent phosphatases"/>
    <property type="match status" value="1"/>
</dbReference>
<dbReference type="EMBL" id="PNHF01000022">
    <property type="protein sequence ID" value="PMC61728.1"/>
    <property type="molecule type" value="Genomic_DNA"/>
</dbReference>
<evidence type="ECO:0000256" key="2">
    <source>
        <dbReference type="SAM" id="MobiDB-lite"/>
    </source>
</evidence>
<comment type="caution">
    <text evidence="4">The sequence shown here is derived from an EMBL/GenBank/DDBJ whole genome shotgun (WGS) entry which is preliminary data.</text>
</comment>
<dbReference type="AlphaFoldDB" id="A0A2N6SXD7"/>
<dbReference type="CDD" id="cd07381">
    <property type="entry name" value="MPP_CapA"/>
    <property type="match status" value="1"/>
</dbReference>
<proteinExistence type="inferred from homology"/>
<name>A0A2N6SXD7_9CORY</name>
<reference evidence="4 5" key="1">
    <citation type="submission" date="2017-09" db="EMBL/GenBank/DDBJ databases">
        <title>Bacterial strain isolated from the female urinary microbiota.</title>
        <authorList>
            <person name="Thomas-White K."/>
            <person name="Kumar N."/>
            <person name="Forster S."/>
            <person name="Putonti C."/>
            <person name="Lawley T."/>
            <person name="Wolfe A.J."/>
        </authorList>
    </citation>
    <scope>NUCLEOTIDE SEQUENCE [LARGE SCALE GENOMIC DNA]</scope>
    <source>
        <strain evidence="4 5">UMB0908</strain>
    </source>
</reference>
<evidence type="ECO:0000259" key="3">
    <source>
        <dbReference type="SMART" id="SM00854"/>
    </source>
</evidence>
<dbReference type="PANTHER" id="PTHR33393">
    <property type="entry name" value="POLYGLUTAMINE SYNTHESIS ACCESSORY PROTEIN RV0574C-RELATED"/>
    <property type="match status" value="1"/>
</dbReference>
<feature type="compositionally biased region" description="Gly residues" evidence="2">
    <location>
        <begin position="407"/>
        <end position="416"/>
    </location>
</feature>
<evidence type="ECO:0000256" key="1">
    <source>
        <dbReference type="ARBA" id="ARBA00005662"/>
    </source>
</evidence>
<dbReference type="Pfam" id="PF09587">
    <property type="entry name" value="PGA_cap"/>
    <property type="match status" value="1"/>
</dbReference>
<dbReference type="InterPro" id="IPR019079">
    <property type="entry name" value="Capsule_synth_CapA"/>
</dbReference>
<dbReference type="STRING" id="1725.WU86_10575"/>
<feature type="region of interest" description="Disordered" evidence="2">
    <location>
        <begin position="52"/>
        <end position="103"/>
    </location>
</feature>
<sequence>MSRGRPARRTTMAAQHRRPTLIALLIGFLVGAAAMAGVGCGLGYVGEGSRTDPNAAATADADASLDTDAGSDDAGQDSAGADGEGHGAADGTSSSNPADPDRLTVTVSGDLLWHEEVWASGENGDGTWDFTDMFADVKPMIEGADVAICHQETVFAPPEGPYLGYPGFQSPPQVIDAIKDTGWDMCTTASNHSVDAGTAGLFRTLDTFDAAGVLHSGAARSPEEMDQPRIFTASNGARIAVVTGTYGTNGIPVEHPWLVGGLDPDELLGKAAAARAAGADIVMVAMHAGEEAVVEPTQQQVELAQILTASPNVDVVYGHHIHAVQPIEQVNGKWVIYGLGNMVAHQSAETVLSYEGITVELEFARGGSGRWSVAGLSYIPTVVTPYLTFPVRVAPVSTLMERMDADGSGGVGGADGAGPDARGFPDRGRLEESLARTRAAVFSRGLDPALVTEK</sequence>
<dbReference type="Proteomes" id="UP000235363">
    <property type="component" value="Unassembled WGS sequence"/>
</dbReference>
<comment type="similarity">
    <text evidence="1">Belongs to the CapA family.</text>
</comment>
<dbReference type="Gene3D" id="3.60.21.10">
    <property type="match status" value="1"/>
</dbReference>
<dbReference type="SMART" id="SM00854">
    <property type="entry name" value="PGA_cap"/>
    <property type="match status" value="1"/>
</dbReference>
<feature type="compositionally biased region" description="Acidic residues" evidence="2">
    <location>
        <begin position="63"/>
        <end position="75"/>
    </location>
</feature>
<accession>A0A2N6SXD7</accession>